<dbReference type="EMBL" id="CAJVRM010000217">
    <property type="protein sequence ID" value="CAG8977388.1"/>
    <property type="molecule type" value="Genomic_DNA"/>
</dbReference>
<protein>
    <submittedName>
        <fullName evidence="4">Uncharacterized protein</fullName>
    </submittedName>
</protein>
<dbReference type="AlphaFoldDB" id="A0A9N9LPB6"/>
<reference evidence="4" key="1">
    <citation type="submission" date="2021-07" db="EMBL/GenBank/DDBJ databases">
        <authorList>
            <person name="Durling M."/>
        </authorList>
    </citation>
    <scope>NUCLEOTIDE SEQUENCE</scope>
</reference>
<evidence type="ECO:0000313" key="5">
    <source>
        <dbReference type="Proteomes" id="UP000701801"/>
    </source>
</evidence>
<accession>A0A9N9LPB6</accession>
<keyword evidence="5" id="KW-1185">Reference proteome</keyword>
<evidence type="ECO:0000256" key="3">
    <source>
        <dbReference type="SAM" id="MobiDB-lite"/>
    </source>
</evidence>
<feature type="compositionally biased region" description="Polar residues" evidence="3">
    <location>
        <begin position="49"/>
        <end position="71"/>
    </location>
</feature>
<evidence type="ECO:0000256" key="1">
    <source>
        <dbReference type="ARBA" id="ARBA00022729"/>
    </source>
</evidence>
<organism evidence="4 5">
    <name type="scientific">Hymenoscyphus albidus</name>
    <dbReference type="NCBI Taxonomy" id="595503"/>
    <lineage>
        <taxon>Eukaryota</taxon>
        <taxon>Fungi</taxon>
        <taxon>Dikarya</taxon>
        <taxon>Ascomycota</taxon>
        <taxon>Pezizomycotina</taxon>
        <taxon>Leotiomycetes</taxon>
        <taxon>Helotiales</taxon>
        <taxon>Helotiaceae</taxon>
        <taxon>Hymenoscyphus</taxon>
    </lineage>
</organism>
<name>A0A9N9LPB6_9HELO</name>
<feature type="compositionally biased region" description="Polar residues" evidence="3">
    <location>
        <begin position="90"/>
        <end position="119"/>
    </location>
</feature>
<feature type="region of interest" description="Disordered" evidence="3">
    <location>
        <begin position="49"/>
        <end position="119"/>
    </location>
</feature>
<keyword evidence="2" id="KW-0677">Repeat</keyword>
<feature type="compositionally biased region" description="Basic and acidic residues" evidence="3">
    <location>
        <begin position="75"/>
        <end position="88"/>
    </location>
</feature>
<evidence type="ECO:0000256" key="2">
    <source>
        <dbReference type="ARBA" id="ARBA00022737"/>
    </source>
</evidence>
<gene>
    <name evidence="4" type="ORF">HYALB_00007018</name>
</gene>
<dbReference type="Pfam" id="PF04886">
    <property type="entry name" value="PT"/>
    <property type="match status" value="1"/>
</dbReference>
<sequence>MADRAAAQNMKSVALVSYTQSFSLVHARSTKPTFCMIKLHRHYSSIISQPANQPTSQPANQPTSQPTNKNQAAEAVKDKDKDKTDRGPHSTAQHSTAQHSTAQHSTAQHSTAAPQHSGISTPLSIVATPLATPSFQSLPTHTTHTHSHHTAEKTKAHLATCRPLSEFPIVGKTLEHPSWSMRGVVEVVDVHHWDHYLLAYLPVYLACLPVCLPACLQMHGGALRICTPRLAEPISLVLAGGQDGTRGSVASLSIHTRGTPPQLEF</sequence>
<keyword evidence="1" id="KW-0732">Signal</keyword>
<dbReference type="Proteomes" id="UP000701801">
    <property type="component" value="Unassembled WGS sequence"/>
</dbReference>
<comment type="caution">
    <text evidence="4">The sequence shown here is derived from an EMBL/GenBank/DDBJ whole genome shotgun (WGS) entry which is preliminary data.</text>
</comment>
<proteinExistence type="predicted"/>
<dbReference type="InterPro" id="IPR006970">
    <property type="entry name" value="PT"/>
</dbReference>
<evidence type="ECO:0000313" key="4">
    <source>
        <dbReference type="EMBL" id="CAG8977388.1"/>
    </source>
</evidence>